<dbReference type="AlphaFoldDB" id="A0A1Z5K8E4"/>
<dbReference type="EMBL" id="BDSP01000184">
    <property type="protein sequence ID" value="GAX22486.1"/>
    <property type="molecule type" value="Genomic_DNA"/>
</dbReference>
<name>A0A1Z5K8E4_FISSO</name>
<gene>
    <name evidence="3" type="ORF">FisN_14Hh105</name>
</gene>
<feature type="compositionally biased region" description="Basic and acidic residues" evidence="1">
    <location>
        <begin position="230"/>
        <end position="249"/>
    </location>
</feature>
<accession>A0A1Z5K8E4</accession>
<keyword evidence="4" id="KW-1185">Reference proteome</keyword>
<dbReference type="Proteomes" id="UP000198406">
    <property type="component" value="Unassembled WGS sequence"/>
</dbReference>
<feature type="region of interest" description="Disordered" evidence="1">
    <location>
        <begin position="225"/>
        <end position="252"/>
    </location>
</feature>
<keyword evidence="2" id="KW-0472">Membrane</keyword>
<organism evidence="3 4">
    <name type="scientific">Fistulifera solaris</name>
    <name type="common">Oleaginous diatom</name>
    <dbReference type="NCBI Taxonomy" id="1519565"/>
    <lineage>
        <taxon>Eukaryota</taxon>
        <taxon>Sar</taxon>
        <taxon>Stramenopiles</taxon>
        <taxon>Ochrophyta</taxon>
        <taxon>Bacillariophyta</taxon>
        <taxon>Bacillariophyceae</taxon>
        <taxon>Bacillariophycidae</taxon>
        <taxon>Naviculales</taxon>
        <taxon>Naviculaceae</taxon>
        <taxon>Fistulifera</taxon>
    </lineage>
</organism>
<evidence type="ECO:0000313" key="3">
    <source>
        <dbReference type="EMBL" id="GAX22486.1"/>
    </source>
</evidence>
<evidence type="ECO:0000256" key="1">
    <source>
        <dbReference type="SAM" id="MobiDB-lite"/>
    </source>
</evidence>
<proteinExistence type="predicted"/>
<dbReference type="InParanoid" id="A0A1Z5K8E4"/>
<feature type="transmembrane region" description="Helical" evidence="2">
    <location>
        <begin position="24"/>
        <end position="52"/>
    </location>
</feature>
<keyword evidence="2" id="KW-1133">Transmembrane helix</keyword>
<comment type="caution">
    <text evidence="3">The sequence shown here is derived from an EMBL/GenBank/DDBJ whole genome shotgun (WGS) entry which is preliminary data.</text>
</comment>
<evidence type="ECO:0000256" key="2">
    <source>
        <dbReference type="SAM" id="Phobius"/>
    </source>
</evidence>
<reference evidence="3 4" key="1">
    <citation type="journal article" date="2015" name="Plant Cell">
        <title>Oil accumulation by the oleaginous diatom Fistulifera solaris as revealed by the genome and transcriptome.</title>
        <authorList>
            <person name="Tanaka T."/>
            <person name="Maeda Y."/>
            <person name="Veluchamy A."/>
            <person name="Tanaka M."/>
            <person name="Abida H."/>
            <person name="Marechal E."/>
            <person name="Bowler C."/>
            <person name="Muto M."/>
            <person name="Sunaga Y."/>
            <person name="Tanaka M."/>
            <person name="Yoshino T."/>
            <person name="Taniguchi T."/>
            <person name="Fukuda Y."/>
            <person name="Nemoto M."/>
            <person name="Matsumoto M."/>
            <person name="Wong P.S."/>
            <person name="Aburatani S."/>
            <person name="Fujibuchi W."/>
        </authorList>
    </citation>
    <scope>NUCLEOTIDE SEQUENCE [LARGE SCALE GENOMIC DNA]</scope>
    <source>
        <strain evidence="3 4">JPCC DA0580</strain>
    </source>
</reference>
<feature type="transmembrane region" description="Helical" evidence="2">
    <location>
        <begin position="58"/>
        <end position="78"/>
    </location>
</feature>
<protein>
    <submittedName>
        <fullName evidence="3">Uncharacterized protein</fullName>
    </submittedName>
</protein>
<sequence>MMTDTLPAANNSTSRPEVPFGRKLAAFFFQLIYLDYFFLLTWIFLYCAFGIIPSAVFWTIFIIFAILLYALLIGVYYANHYDRHPFYYQLLPYEIGDLVEIDPTEDSVYLKMENVYRVKYIDFVCTHFEFLNRPGVMNWPNEAHLNSRFIIWIVQYANDNSREWRSVTLPIIDAITEDGKYADYCIEIQEVEHCELWRQYDCVVESKDKLSKYLEGLEQEGVFKSGSTFENEKDSSDDIEKSRDNEGRKSSYNHDAYIVDEDEFIKIADDEADVENQIGGTSLKTIAQAESVDGEGQYDGKSHCNGVSCNDDYNIDYTEHDTLKKQEILRTKWVMKHQLSNFHSILDKKSFLCGCSWSI</sequence>
<evidence type="ECO:0000313" key="4">
    <source>
        <dbReference type="Proteomes" id="UP000198406"/>
    </source>
</evidence>
<keyword evidence="2" id="KW-0812">Transmembrane</keyword>